<protein>
    <submittedName>
        <fullName evidence="2">Uncharacterized protein</fullName>
    </submittedName>
</protein>
<dbReference type="RefSeq" id="WP_109999815.1">
    <property type="nucleotide sequence ID" value="NZ_QGTZ01000006.1"/>
</dbReference>
<dbReference type="AlphaFoldDB" id="A0A855XTT1"/>
<comment type="caution">
    <text evidence="2">The sequence shown here is derived from an EMBL/GenBank/DDBJ whole genome shotgun (WGS) entry which is preliminary data.</text>
</comment>
<evidence type="ECO:0000313" key="3">
    <source>
        <dbReference type="Proteomes" id="UP000247078"/>
    </source>
</evidence>
<proteinExistence type="predicted"/>
<evidence type="ECO:0000256" key="1">
    <source>
        <dbReference type="SAM" id="MobiDB-lite"/>
    </source>
</evidence>
<feature type="region of interest" description="Disordered" evidence="1">
    <location>
        <begin position="257"/>
        <end position="280"/>
    </location>
</feature>
<sequence length="680" mass="68298">MNISSVIRGLLGDSKPGNAKPLELKEGQVVRGSVVSVSDDGADAVLQIQGVQVRAKLETPLRPGETTLLQVQPPGENGVTVMKPLTGTLAELPQASLNNLLQEVGLPDTKGNRELLLVMQRSGLPLTKDNVAMVQNMMTAKPAQVPVEEWVQSTGIAFQRGLPVTAETVKGLHQAVFGPPLHQLLKGLAEQLESMLAQTAGKTLSTGEQAATVKNNIMAGVSVPLNGEQAGETVAALGGNRQVGGTSVLSGQPVPGAAGGGAAMADGSEDTAGGAIKGSVQTGAGNAETAGLKAGASHVETAGKVGTGIPAGTGIPGESPRAADAGVAGSRPGTTGAAVDAVAGRVIAGQPEGSVAGRTDGRGETPAAAGPSVAAGQAAPAAPSAAQLAPKLLALLDALRSASTAAPAQPGAATQAAPASQGGQAAAAAGGVPQPLPAGADALPAGGAAAAPAGAVAAPVTHEGDPWVGRVLKLLGAEHEQQAVHGAAAQARVGDVASPGTADTLKGLLLQLASSDGAPAALKDAAGQAVQFLTGQQLLLTTDRSATFAQMHWFIPITGPDGEETASVQIQSRRGQRGELDASNCRLWFDLDMKSLGPTLVDVHVVNNIVSLRVLNDGEGMGPLLESGREEIHRALDKLGYQLLTFKAEPWPVGQEPGGERKMTASDYSPERYKGVDMRV</sequence>
<evidence type="ECO:0000313" key="2">
    <source>
        <dbReference type="EMBL" id="PWW39747.1"/>
    </source>
</evidence>
<feature type="region of interest" description="Disordered" evidence="1">
    <location>
        <begin position="304"/>
        <end position="333"/>
    </location>
</feature>
<feature type="compositionally biased region" description="Gly residues" evidence="1">
    <location>
        <begin position="305"/>
        <end position="315"/>
    </location>
</feature>
<feature type="compositionally biased region" description="Low complexity" evidence="1">
    <location>
        <begin position="366"/>
        <end position="375"/>
    </location>
</feature>
<organism evidence="2 3">
    <name type="scientific">Paenibacillus pabuli</name>
    <dbReference type="NCBI Taxonomy" id="1472"/>
    <lineage>
        <taxon>Bacteria</taxon>
        <taxon>Bacillati</taxon>
        <taxon>Bacillota</taxon>
        <taxon>Bacilli</taxon>
        <taxon>Bacillales</taxon>
        <taxon>Paenibacillaceae</taxon>
        <taxon>Paenibacillus</taxon>
    </lineage>
</organism>
<accession>A0A855XTT1</accession>
<name>A0A855XTT1_9BACL</name>
<dbReference type="EMBL" id="QGTZ01000006">
    <property type="protein sequence ID" value="PWW39747.1"/>
    <property type="molecule type" value="Genomic_DNA"/>
</dbReference>
<gene>
    <name evidence="2" type="ORF">DET56_106133</name>
</gene>
<dbReference type="Proteomes" id="UP000247078">
    <property type="component" value="Unassembled WGS sequence"/>
</dbReference>
<feature type="region of interest" description="Disordered" evidence="1">
    <location>
        <begin position="350"/>
        <end position="375"/>
    </location>
</feature>
<reference evidence="2 3" key="1">
    <citation type="submission" date="2018-05" db="EMBL/GenBank/DDBJ databases">
        <title>Freshwater and sediment microbial communities from various areas in North America, analyzing microbe dynamics in response to fracking.</title>
        <authorList>
            <person name="Lamendella R."/>
        </authorList>
    </citation>
    <scope>NUCLEOTIDE SEQUENCE [LARGE SCALE GENOMIC DNA]</scope>
    <source>
        <strain evidence="2 3">DB-3</strain>
    </source>
</reference>